<evidence type="ECO:0000313" key="2">
    <source>
        <dbReference type="EMBL" id="GAA3700796.1"/>
    </source>
</evidence>
<sequence length="583" mass="63550">MFDMWFEQSLGDPSALLDLVSDTVATERRAGCRKLRLAAAWADCHGDTGDPDQAARRSVLVDRLVRMGPLGTPLVTETCPSSLALAQRTSVTSARLLIGDALTIRHRLPRLWDRVVAGEVWGWKAREIARRTSELGPVAAGAVDAVVTGQVELLAWGRFERLLDATLLQVDEATYQRRVARAAAQRDVRATQSSDGLRTLVARVEAGDAAAFLALVDRVAECLADDGDEDPVAVRRSRAVGIIAYQPRLRDLLARHADRPDTHPTADVQVAAHQADPTDPWAADLPTAGWETDRHGNVRQPGFDDLDDDCWTSQRPSTADVPDGEPPVDDKDLAWFQQQREGDGAPSSPLEPVVDAGSVPEAIRDHGLGPTASVPAPFVRQPRGSQFDLRPFTTKEASGCGPRVVIHVHVTDRTLVDQHGVVRTSDGPVTLDQFRQWLTQADPKITIRPILDPAATSAVDAYEIPQRLRQAMSIRHPGSVWPFSPATSLTADGRLDLDHTRPYGDHGPPGQTSIGNLGPLTRTEHRAKTFGGWQARQPDLGTYLWRSPEGLIALTTNQGTLLLGDRDWAHQVWRTSEPAVPAA</sequence>
<protein>
    <recommendedName>
        <fullName evidence="4">DUF222 domain-containing protein</fullName>
    </recommendedName>
</protein>
<dbReference type="RefSeq" id="WP_344811892.1">
    <property type="nucleotide sequence ID" value="NZ_BAAAYX010000004.1"/>
</dbReference>
<dbReference type="InterPro" id="IPR003615">
    <property type="entry name" value="HNH_nuc"/>
</dbReference>
<proteinExistence type="predicted"/>
<evidence type="ECO:0008006" key="4">
    <source>
        <dbReference type="Google" id="ProtNLM"/>
    </source>
</evidence>
<dbReference type="Proteomes" id="UP001500051">
    <property type="component" value="Unassembled WGS sequence"/>
</dbReference>
<keyword evidence="3" id="KW-1185">Reference proteome</keyword>
<reference evidence="3" key="1">
    <citation type="journal article" date="2019" name="Int. J. Syst. Evol. Microbiol.">
        <title>The Global Catalogue of Microorganisms (GCM) 10K type strain sequencing project: providing services to taxonomists for standard genome sequencing and annotation.</title>
        <authorList>
            <consortium name="The Broad Institute Genomics Platform"/>
            <consortium name="The Broad Institute Genome Sequencing Center for Infectious Disease"/>
            <person name="Wu L."/>
            <person name="Ma J."/>
        </authorList>
    </citation>
    <scope>NUCLEOTIDE SEQUENCE [LARGE SCALE GENOMIC DNA]</scope>
    <source>
        <strain evidence="3">JCM 16548</strain>
    </source>
</reference>
<comment type="caution">
    <text evidence="2">The sequence shown here is derived from an EMBL/GenBank/DDBJ whole genome shotgun (WGS) entry which is preliminary data.</text>
</comment>
<feature type="region of interest" description="Disordered" evidence="1">
    <location>
        <begin position="271"/>
        <end position="330"/>
    </location>
</feature>
<accession>A0ABP7D892</accession>
<evidence type="ECO:0000313" key="3">
    <source>
        <dbReference type="Proteomes" id="UP001500051"/>
    </source>
</evidence>
<dbReference type="EMBL" id="BAAAYX010000004">
    <property type="protein sequence ID" value="GAA3700796.1"/>
    <property type="molecule type" value="Genomic_DNA"/>
</dbReference>
<name>A0ABP7D892_9ACTN</name>
<gene>
    <name evidence="2" type="ORF">GCM10022204_16980</name>
</gene>
<evidence type="ECO:0000256" key="1">
    <source>
        <dbReference type="SAM" id="MobiDB-lite"/>
    </source>
</evidence>
<organism evidence="2 3">
    <name type="scientific">Microlunatus aurantiacus</name>
    <dbReference type="NCBI Taxonomy" id="446786"/>
    <lineage>
        <taxon>Bacteria</taxon>
        <taxon>Bacillati</taxon>
        <taxon>Actinomycetota</taxon>
        <taxon>Actinomycetes</taxon>
        <taxon>Propionibacteriales</taxon>
        <taxon>Propionibacteriaceae</taxon>
        <taxon>Microlunatus</taxon>
    </lineage>
</organism>
<dbReference type="CDD" id="cd00085">
    <property type="entry name" value="HNHc"/>
    <property type="match status" value="1"/>
</dbReference>